<sequence>MKIKLSSEWIYQLLFFVAVIFSYITNYELSLLVWLVILMLTVKRFYSKSILIYISLFVIILAIGCIRSLYYDHSTYNILRDISYFIKPIVGLLIGYQCFRTKENNFFRTIIYSAFGIAIYHFITLFIGSFYLPLNNLHDIRHIGGYFSDFETFAFVILLFHKKFELNFSQKKLWFFTGIIGLSLLLYFARTNFIQLFILICGMFGLYQITKKKLIILSSLLLIIGVGYKIVYDMNPTRNGKGLDAFLYKVKNAPTEIYDPYVVNDNSSRFHDNFRSFETKVTIAQVVNRGDYGVWLGNGFGSSVNYGSLMWTNDGNYIRHAPILHNGYSTIFLKTGIVGLSIFVFSMVYLSFVYKTSDISLHNNIKLLVNSTGIFLFISTLVFLGYYLKLDNKSLFVGGLIAYYEIITKTDKSIT</sequence>
<feature type="transmembrane region" description="Helical" evidence="1">
    <location>
        <begin position="214"/>
        <end position="232"/>
    </location>
</feature>
<dbReference type="EMBL" id="CP072842">
    <property type="protein sequence ID" value="QTV06691.1"/>
    <property type="molecule type" value="Genomic_DNA"/>
</dbReference>
<evidence type="ECO:0000256" key="1">
    <source>
        <dbReference type="SAM" id="Phobius"/>
    </source>
</evidence>
<feature type="transmembrane region" description="Helical" evidence="1">
    <location>
        <begin position="50"/>
        <end position="70"/>
    </location>
</feature>
<keyword evidence="3" id="KW-1185">Reference proteome</keyword>
<dbReference type="Proteomes" id="UP000672011">
    <property type="component" value="Chromosome"/>
</dbReference>
<protein>
    <recommendedName>
        <fullName evidence="4">O-antigen ligase domain-containing protein</fullName>
    </recommendedName>
</protein>
<evidence type="ECO:0008006" key="4">
    <source>
        <dbReference type="Google" id="ProtNLM"/>
    </source>
</evidence>
<name>A0ABX7XFG9_9FLAO</name>
<evidence type="ECO:0000313" key="2">
    <source>
        <dbReference type="EMBL" id="QTV06691.1"/>
    </source>
</evidence>
<keyword evidence="1" id="KW-0472">Membrane</keyword>
<feature type="transmembrane region" description="Helical" evidence="1">
    <location>
        <begin position="12"/>
        <end position="38"/>
    </location>
</feature>
<dbReference type="RefSeq" id="WP_230477452.1">
    <property type="nucleotide sequence ID" value="NZ_CP072842.1"/>
</dbReference>
<reference evidence="2 3" key="1">
    <citation type="journal article" date="2021" name="Int. J. Syst. Evol. Microbiol.">
        <title>Faecalibacter bovis sp. nov., isolated from cow faeces.</title>
        <authorList>
            <person name="Li F."/>
            <person name="Zhao W."/>
            <person name="Hong Q."/>
            <person name="Shao Q."/>
            <person name="Song J."/>
            <person name="Yang S."/>
        </authorList>
    </citation>
    <scope>NUCLEOTIDE SEQUENCE [LARGE SCALE GENOMIC DNA]</scope>
    <source>
        <strain evidence="2 3">ZY171143</strain>
    </source>
</reference>
<feature type="transmembrane region" description="Helical" evidence="1">
    <location>
        <begin position="111"/>
        <end position="131"/>
    </location>
</feature>
<keyword evidence="1" id="KW-0812">Transmembrane</keyword>
<feature type="transmembrane region" description="Helical" evidence="1">
    <location>
        <begin position="143"/>
        <end position="161"/>
    </location>
</feature>
<feature type="transmembrane region" description="Helical" evidence="1">
    <location>
        <begin position="331"/>
        <end position="355"/>
    </location>
</feature>
<gene>
    <name evidence="2" type="ORF">J9309_05075</name>
</gene>
<reference evidence="3" key="2">
    <citation type="submission" date="2021-04" db="EMBL/GenBank/DDBJ databases">
        <title>Taxonomy of Flavobacteriaceae bacterium ZY171143.</title>
        <authorList>
            <person name="Li F."/>
        </authorList>
    </citation>
    <scope>NUCLEOTIDE SEQUENCE [LARGE SCALE GENOMIC DNA]</scope>
    <source>
        <strain evidence="3">ZY171143</strain>
    </source>
</reference>
<organism evidence="2 3">
    <name type="scientific">Faecalibacter bovis</name>
    <dbReference type="NCBI Taxonomy" id="2898187"/>
    <lineage>
        <taxon>Bacteria</taxon>
        <taxon>Pseudomonadati</taxon>
        <taxon>Bacteroidota</taxon>
        <taxon>Flavobacteriia</taxon>
        <taxon>Flavobacteriales</taxon>
        <taxon>Weeksellaceae</taxon>
        <taxon>Faecalibacter</taxon>
    </lineage>
</organism>
<keyword evidence="1" id="KW-1133">Transmembrane helix</keyword>
<accession>A0ABX7XFG9</accession>
<feature type="transmembrane region" description="Helical" evidence="1">
    <location>
        <begin position="173"/>
        <end position="188"/>
    </location>
</feature>
<feature type="transmembrane region" description="Helical" evidence="1">
    <location>
        <begin position="367"/>
        <end position="388"/>
    </location>
</feature>
<evidence type="ECO:0000313" key="3">
    <source>
        <dbReference type="Proteomes" id="UP000672011"/>
    </source>
</evidence>
<proteinExistence type="predicted"/>